<gene>
    <name evidence="1" type="ORF">M0R89_06060</name>
</gene>
<accession>A0A8U0HYB9</accession>
<sequence length="109" mass="12050">MTADVYIEEPEPVVFEIYYRSRLAALYRKLDVILGTGKFCHVVCVVPGKYTPAHSPDAFDDALQKYGPVEVGRFVPEFNQLTVGTRITKDKVELKLPSSVPGSAYILGG</sequence>
<proteinExistence type="predicted"/>
<dbReference type="GeneID" id="72184745"/>
<dbReference type="AlphaFoldDB" id="A0A8U0HYB9"/>
<dbReference type="RefSeq" id="WP_248651664.1">
    <property type="nucleotide sequence ID" value="NZ_CP096659.1"/>
</dbReference>
<keyword evidence="2" id="KW-1185">Reference proteome</keyword>
<dbReference type="KEGG" id="halx:M0R89_06060"/>
<protein>
    <submittedName>
        <fullName evidence="1">Uncharacterized protein</fullName>
    </submittedName>
</protein>
<evidence type="ECO:0000313" key="1">
    <source>
        <dbReference type="EMBL" id="UPV75626.1"/>
    </source>
</evidence>
<name>A0A8U0HYB9_9EURY</name>
<organism evidence="1 2">
    <name type="scientific">Halorussus limi</name>
    <dbReference type="NCBI Taxonomy" id="2938695"/>
    <lineage>
        <taxon>Archaea</taxon>
        <taxon>Methanobacteriati</taxon>
        <taxon>Methanobacteriota</taxon>
        <taxon>Stenosarchaea group</taxon>
        <taxon>Halobacteria</taxon>
        <taxon>Halobacteriales</taxon>
        <taxon>Haladaptataceae</taxon>
        <taxon>Halorussus</taxon>
    </lineage>
</organism>
<reference evidence="1 2" key="1">
    <citation type="submission" date="2022-04" db="EMBL/GenBank/DDBJ databases">
        <title>Diverse halophilic archaea isolated from saline environments.</title>
        <authorList>
            <person name="Cui H.-L."/>
        </authorList>
    </citation>
    <scope>NUCLEOTIDE SEQUENCE [LARGE SCALE GENOMIC DNA]</scope>
    <source>
        <strain evidence="1 2">XZYJT49</strain>
    </source>
</reference>
<evidence type="ECO:0000313" key="2">
    <source>
        <dbReference type="Proteomes" id="UP000830729"/>
    </source>
</evidence>
<dbReference type="EMBL" id="CP096659">
    <property type="protein sequence ID" value="UPV75626.1"/>
    <property type="molecule type" value="Genomic_DNA"/>
</dbReference>
<dbReference type="Proteomes" id="UP000830729">
    <property type="component" value="Chromosome"/>
</dbReference>